<comment type="similarity">
    <text evidence="1">Belongs to the universal ribosomal protein uL2 family.</text>
</comment>
<dbReference type="GO" id="GO:0005762">
    <property type="term" value="C:mitochondrial large ribosomal subunit"/>
    <property type="evidence" value="ECO:0007669"/>
    <property type="project" value="TreeGrafter"/>
</dbReference>
<evidence type="ECO:0008006" key="9">
    <source>
        <dbReference type="Google" id="ProtNLM"/>
    </source>
</evidence>
<feature type="region of interest" description="Disordered" evidence="4">
    <location>
        <begin position="263"/>
        <end position="288"/>
    </location>
</feature>
<reference evidence="7" key="1">
    <citation type="submission" date="2023-08" db="EMBL/GenBank/DDBJ databases">
        <title>Draft sequence of the Babesia gibsoni genome.</title>
        <authorList>
            <person name="Yamagishi J.Y."/>
            <person name="Xuan X.X."/>
        </authorList>
    </citation>
    <scope>NUCLEOTIDE SEQUENCE</scope>
    <source>
        <strain evidence="7">Azabu</strain>
    </source>
</reference>
<keyword evidence="3" id="KW-0687">Ribonucleoprotein</keyword>
<protein>
    <recommendedName>
        <fullName evidence="9">50S ribosomal protein L2</fullName>
    </recommendedName>
</protein>
<dbReference type="SMART" id="SM01382">
    <property type="entry name" value="Ribosomal_L2_C"/>
    <property type="match status" value="1"/>
</dbReference>
<accession>A0AAD8LND0</accession>
<name>A0AAD8LND0_BABGI</name>
<dbReference type="FunFam" id="4.10.950.10:FF:000003">
    <property type="entry name" value="50S ribosomal protein L2"/>
    <property type="match status" value="1"/>
</dbReference>
<keyword evidence="2" id="KW-0689">Ribosomal protein</keyword>
<organism evidence="7 8">
    <name type="scientific">Babesia gibsoni</name>
    <dbReference type="NCBI Taxonomy" id="33632"/>
    <lineage>
        <taxon>Eukaryota</taxon>
        <taxon>Sar</taxon>
        <taxon>Alveolata</taxon>
        <taxon>Apicomplexa</taxon>
        <taxon>Aconoidasida</taxon>
        <taxon>Piroplasmida</taxon>
        <taxon>Babesiidae</taxon>
        <taxon>Babesia</taxon>
    </lineage>
</organism>
<dbReference type="Pfam" id="PF00181">
    <property type="entry name" value="Ribosomal_L2_N"/>
    <property type="match status" value="1"/>
</dbReference>
<dbReference type="EMBL" id="JAVEPI010000005">
    <property type="protein sequence ID" value="KAK1441926.1"/>
    <property type="molecule type" value="Genomic_DNA"/>
</dbReference>
<dbReference type="GO" id="GO:0016740">
    <property type="term" value="F:transferase activity"/>
    <property type="evidence" value="ECO:0007669"/>
    <property type="project" value="InterPro"/>
</dbReference>
<dbReference type="InterPro" id="IPR014722">
    <property type="entry name" value="Rib_uL2_dom2"/>
</dbReference>
<feature type="domain" description="Large ribosomal subunit protein uL2 C-terminal" evidence="5">
    <location>
        <begin position="169"/>
        <end position="297"/>
    </location>
</feature>
<evidence type="ECO:0000256" key="3">
    <source>
        <dbReference type="ARBA" id="ARBA00023274"/>
    </source>
</evidence>
<evidence type="ECO:0000256" key="1">
    <source>
        <dbReference type="ARBA" id="ARBA00005636"/>
    </source>
</evidence>
<dbReference type="NCBIfam" id="TIGR01171">
    <property type="entry name" value="rplB_bact"/>
    <property type="match status" value="1"/>
</dbReference>
<dbReference type="AlphaFoldDB" id="A0AAD8LND0"/>
<dbReference type="Gene3D" id="4.10.950.10">
    <property type="entry name" value="Ribosomal protein L2, domain 3"/>
    <property type="match status" value="1"/>
</dbReference>
<gene>
    <name evidence="7" type="ORF">BgAZ_502580</name>
</gene>
<dbReference type="GO" id="GO:0003723">
    <property type="term" value="F:RNA binding"/>
    <property type="evidence" value="ECO:0007669"/>
    <property type="project" value="InterPro"/>
</dbReference>
<evidence type="ECO:0000256" key="4">
    <source>
        <dbReference type="SAM" id="MobiDB-lite"/>
    </source>
</evidence>
<dbReference type="InterPro" id="IPR014726">
    <property type="entry name" value="Ribosomal_uL2_dom3"/>
</dbReference>
<dbReference type="InterPro" id="IPR005880">
    <property type="entry name" value="Ribosomal_uL2_bac/org-type"/>
</dbReference>
<dbReference type="SMART" id="SM01383">
    <property type="entry name" value="Ribosomal_L2"/>
    <property type="match status" value="1"/>
</dbReference>
<proteinExistence type="inferred from homology"/>
<evidence type="ECO:0000259" key="5">
    <source>
        <dbReference type="SMART" id="SM01382"/>
    </source>
</evidence>
<dbReference type="Gene3D" id="2.30.30.30">
    <property type="match status" value="1"/>
</dbReference>
<keyword evidence="8" id="KW-1185">Reference proteome</keyword>
<evidence type="ECO:0000313" key="8">
    <source>
        <dbReference type="Proteomes" id="UP001230268"/>
    </source>
</evidence>
<comment type="caution">
    <text evidence="7">The sequence shown here is derived from an EMBL/GenBank/DDBJ whole genome shotgun (WGS) entry which is preliminary data.</text>
</comment>
<dbReference type="PANTHER" id="PTHR13691">
    <property type="entry name" value="RIBOSOMAL PROTEIN L2"/>
    <property type="match status" value="1"/>
</dbReference>
<dbReference type="FunFam" id="2.30.30.30:FF:000001">
    <property type="entry name" value="50S ribosomal protein L2"/>
    <property type="match status" value="1"/>
</dbReference>
<dbReference type="SUPFAM" id="SSF50249">
    <property type="entry name" value="Nucleic acid-binding proteins"/>
    <property type="match status" value="1"/>
</dbReference>
<dbReference type="GO" id="GO:0003735">
    <property type="term" value="F:structural constituent of ribosome"/>
    <property type="evidence" value="ECO:0007669"/>
    <property type="project" value="InterPro"/>
</dbReference>
<feature type="domain" description="Large ribosomal subunit protein uL2 RNA-binding" evidence="6">
    <location>
        <begin position="87"/>
        <end position="163"/>
    </location>
</feature>
<evidence type="ECO:0000256" key="2">
    <source>
        <dbReference type="ARBA" id="ARBA00022980"/>
    </source>
</evidence>
<dbReference type="PANTHER" id="PTHR13691:SF5">
    <property type="entry name" value="LARGE RIBOSOMAL SUBUNIT PROTEIN UL2M"/>
    <property type="match status" value="1"/>
</dbReference>
<evidence type="ECO:0000259" key="6">
    <source>
        <dbReference type="SMART" id="SM01383"/>
    </source>
</evidence>
<dbReference type="Pfam" id="PF03947">
    <property type="entry name" value="Ribosomal_L2_C"/>
    <property type="match status" value="1"/>
</dbReference>
<dbReference type="InterPro" id="IPR022666">
    <property type="entry name" value="Ribosomal_uL2_RNA-bd_dom"/>
</dbReference>
<dbReference type="InterPro" id="IPR022669">
    <property type="entry name" value="Ribosomal_uL2_C"/>
</dbReference>
<sequence length="332" mass="36921">MFLRSCCFELYSKRFFSSVYANVKRNIPGSIDLHTGYQKQPIRKPLLATPFTQEANNRILQEVGNTEPLAKCRVVEQLSVRRVKFGGRNDTGRITTRHRGGGHVQRIRLIDFKRQRKDIPATVLRIEYDPTRSAHVALIQYVDGVLSYILCPAGVRPGQTLLASSSAPIQQGNCLPLKNIPVNSIIHNVELRPGAGGQIARAGGTYVTLVQKDDTFATLRLASSELRKFPLDCWATLGQVSNIGHSSRILKKAGTRRNMGWRPSVRGIAMNPNSHPHGGGTSKKGTKRPRCSIWGVCRSGFKTRSREKPLGLIVKRKLCGRLMKKYGASKKL</sequence>
<dbReference type="GO" id="GO:0032543">
    <property type="term" value="P:mitochondrial translation"/>
    <property type="evidence" value="ECO:0007669"/>
    <property type="project" value="TreeGrafter"/>
</dbReference>
<dbReference type="InterPro" id="IPR008991">
    <property type="entry name" value="Translation_prot_SH3-like_sf"/>
</dbReference>
<dbReference type="Gene3D" id="2.40.50.140">
    <property type="entry name" value="Nucleic acid-binding proteins"/>
    <property type="match status" value="1"/>
</dbReference>
<dbReference type="SUPFAM" id="SSF50104">
    <property type="entry name" value="Translation proteins SH3-like domain"/>
    <property type="match status" value="1"/>
</dbReference>
<dbReference type="InterPro" id="IPR002171">
    <property type="entry name" value="Ribosomal_uL2"/>
</dbReference>
<dbReference type="InterPro" id="IPR012340">
    <property type="entry name" value="NA-bd_OB-fold"/>
</dbReference>
<evidence type="ECO:0000313" key="7">
    <source>
        <dbReference type="EMBL" id="KAK1441926.1"/>
    </source>
</evidence>
<dbReference type="Proteomes" id="UP001230268">
    <property type="component" value="Unassembled WGS sequence"/>
</dbReference>